<dbReference type="GO" id="GO:0015374">
    <property type="term" value="F:neutral, basic amino acid:sodium:chloride symporter activity"/>
    <property type="evidence" value="ECO:0007669"/>
    <property type="project" value="TreeGrafter"/>
</dbReference>
<evidence type="ECO:0000256" key="5">
    <source>
        <dbReference type="ARBA" id="ARBA00023136"/>
    </source>
</evidence>
<sequence>ILKYDETATPVLYEVASAVALAIWPENFRFDRPRVTGFSPTLTNMCNRLSSMCNWLSSMCNRLSSMCNWLSSMCNRLSSMCNWLSSMCNRLSSMCNRLSSMCNRLSSMCNWLSSMCNWLSSMPGPLLVTSATGRPVLCAMKPITEKMAKPANIDVPLLMPATMRASLQLTLTIETGSEIPGHIVSGVGGVDAEVPAQRARLPDGDGAQVAELTKRHLHVEQRQGGDTQHDQVGDQEGTSAVLIAQVGEAPHVAEAHGVADAGQQEVELAGPVSASLVLVRCLAFARLRGLRAVGCVLADSVTGVFGCVQGFRTHCQVQMHMNASNSAEAPQAGEGEAADENEARGNWTGQFDFLLSCIGYAVGLGNVWRFPYLCYKNGGGAFLIPYLIMLGVAALPLFYMEVAFGQFGNLGPVTIWKACPLLKGTGWAMVSISALVSIYYNVIIAWALFYLFASFNSKVPWADCNNYWNDFHCRDLSVSTTNATHNVPGNLRAGFNPNPEACSQDLKTNCTQYQTPSEQYFERVMLGYTSLNGAIKKMSDPIGPPQWHVTLCLLLAWIIIYACLLKGVKTSGKVVYFTATFPYLVLVILLIRGVTLEGAKDGILFYLKPDFSLLLTSEIWSAAAVQIFYSLGVAFGCLTTMSSYNKFRNNCYKDVLIVAGINSGTSIFAGFAIFSVIGFMAHKTGLPVAEVTKSGPGLAFVAYPEGLAAMPVAPLWSVLFFIMIITLGVDSQFAFVENVLTTCMDEWPWLQENFTKQAIFKSVVCLVMFLLGIPMCCPGGIYYFSMLNDYCAYYNLFVVAIVEMLGISYLYGIKNFLNDIQMMLGFRPGPYWIACWLGITPALILFIAIFSLVKYQSPSYNSEPFTIWGEAMCWLMMVGSVLFIPCCGICEVWRRGGLTAALKETPDWGPPVEAFWLESDKYREKLNQMNTLEGASSAGGTSCSSSSRCPAIQCSGRGPSPDNEADDSKTSCNQQQQCHHQADDDGLVAEPQQRPIPVVIDIVRRSAICQAGVASSEGSVCRSLGRDLRSIFNRVPNLLVNPLIRVIGHHMADPVSGLQLIDNKIGWKLWRINSQRRRIVVDVVHGDGHVTGAGELQTSLLRLVLRQDAKGIVGSELAVQGRSGCDGKMYNCKYI</sequence>
<name>A0A1I8IQ33_9PLAT</name>
<evidence type="ECO:0000256" key="1">
    <source>
        <dbReference type="ARBA" id="ARBA00004141"/>
    </source>
</evidence>
<proteinExistence type="inferred from homology"/>
<keyword evidence="4" id="KW-1133">Transmembrane helix</keyword>
<dbReference type="PROSITE" id="PS50267">
    <property type="entry name" value="NA_NEUROTRAN_SYMP_3"/>
    <property type="match status" value="1"/>
</dbReference>
<evidence type="ECO:0000256" key="2">
    <source>
        <dbReference type="ARBA" id="ARBA00022448"/>
    </source>
</evidence>
<dbReference type="PANTHER" id="PTHR11616:SF286">
    <property type="entry name" value="SODIUM- AND CHLORIDE-DEPENDENT NEUTRAL AND BASIC AMINO ACID TRANSPORTER B(0+)"/>
    <property type="match status" value="1"/>
</dbReference>
<feature type="binding site" evidence="6">
    <location>
        <position position="727"/>
    </location>
    <ligand>
        <name>Na(+)</name>
        <dbReference type="ChEBI" id="CHEBI:29101"/>
        <label>1</label>
    </ligand>
</feature>
<dbReference type="GO" id="GO:1901235">
    <property type="term" value="F:(R)-carnitine transmembrane transporter activity"/>
    <property type="evidence" value="ECO:0007669"/>
    <property type="project" value="TreeGrafter"/>
</dbReference>
<evidence type="ECO:0000256" key="3">
    <source>
        <dbReference type="ARBA" id="ARBA00022692"/>
    </source>
</evidence>
<dbReference type="PRINTS" id="PR00176">
    <property type="entry name" value="NANEUSMPORT"/>
</dbReference>
<keyword evidence="2 8" id="KW-0813">Transport</keyword>
<feature type="binding site" evidence="6">
    <location>
        <position position="662"/>
    </location>
    <ligand>
        <name>Na(+)</name>
        <dbReference type="ChEBI" id="CHEBI:29101"/>
        <label>1</label>
    </ligand>
</feature>
<dbReference type="GO" id="GO:0022858">
    <property type="term" value="F:alanine transmembrane transporter activity"/>
    <property type="evidence" value="ECO:0007669"/>
    <property type="project" value="TreeGrafter"/>
</dbReference>
<protein>
    <recommendedName>
        <fullName evidence="8">Transporter</fullName>
    </recommendedName>
</protein>
<feature type="binding site" evidence="6">
    <location>
        <position position="630"/>
    </location>
    <ligand>
        <name>Na(+)</name>
        <dbReference type="ChEBI" id="CHEBI:29101"/>
        <label>1</label>
    </ligand>
</feature>
<feature type="binding site" evidence="6">
    <location>
        <position position="362"/>
    </location>
    <ligand>
        <name>Na(+)</name>
        <dbReference type="ChEBI" id="CHEBI:29101"/>
        <label>1</label>
    </ligand>
</feature>
<comment type="subcellular location">
    <subcellularLocation>
        <location evidence="1">Membrane</location>
        <topology evidence="1">Multi-pass membrane protein</topology>
    </subcellularLocation>
</comment>
<dbReference type="PROSITE" id="PS00610">
    <property type="entry name" value="NA_NEUROTRAN_SYMP_1"/>
    <property type="match status" value="1"/>
</dbReference>
<dbReference type="GO" id="GO:0089718">
    <property type="term" value="P:amino acid import across plasma membrane"/>
    <property type="evidence" value="ECO:0007669"/>
    <property type="project" value="TreeGrafter"/>
</dbReference>
<keyword evidence="7" id="KW-1015">Disulfide bond</keyword>
<comment type="similarity">
    <text evidence="8">Belongs to the sodium:neurotransmitter symporter (SNF) (TC 2.A.22) family.</text>
</comment>
<dbReference type="Proteomes" id="UP000095280">
    <property type="component" value="Unplaced"/>
</dbReference>
<dbReference type="WBParaSite" id="maker-uti_cns_0015359-snap-gene-0.2-mRNA-1">
    <property type="protein sequence ID" value="maker-uti_cns_0015359-snap-gene-0.2-mRNA-1"/>
    <property type="gene ID" value="maker-uti_cns_0015359-snap-gene-0.2"/>
</dbReference>
<dbReference type="SUPFAM" id="SSF161070">
    <property type="entry name" value="SNF-like"/>
    <property type="match status" value="1"/>
</dbReference>
<keyword evidence="6" id="KW-0915">Sodium</keyword>
<feature type="binding site" evidence="6">
    <location>
        <position position="730"/>
    </location>
    <ligand>
        <name>Na(+)</name>
        <dbReference type="ChEBI" id="CHEBI:29101"/>
        <label>1</label>
    </ligand>
</feature>
<dbReference type="GO" id="GO:0046872">
    <property type="term" value="F:metal ion binding"/>
    <property type="evidence" value="ECO:0007669"/>
    <property type="project" value="UniProtKB-KW"/>
</dbReference>
<dbReference type="GO" id="GO:0001761">
    <property type="term" value="F:beta-alanine transmembrane transporter activity"/>
    <property type="evidence" value="ECO:0007669"/>
    <property type="project" value="TreeGrafter"/>
</dbReference>
<reference evidence="11" key="1">
    <citation type="submission" date="2016-11" db="UniProtKB">
        <authorList>
            <consortium name="WormBaseParasite"/>
        </authorList>
    </citation>
    <scope>IDENTIFICATION</scope>
</reference>
<feature type="binding site" evidence="6">
    <location>
        <position position="366"/>
    </location>
    <ligand>
        <name>Na(+)</name>
        <dbReference type="ChEBI" id="CHEBI:29101"/>
        <label>1</label>
    </ligand>
</feature>
<feature type="binding site" evidence="6">
    <location>
        <position position="359"/>
    </location>
    <ligand>
        <name>Na(+)</name>
        <dbReference type="ChEBI" id="CHEBI:29101"/>
        <label>1</label>
    </ligand>
</feature>
<evidence type="ECO:0000313" key="10">
    <source>
        <dbReference type="Proteomes" id="UP000095280"/>
    </source>
</evidence>
<keyword evidence="10" id="KW-1185">Reference proteome</keyword>
<evidence type="ECO:0000256" key="7">
    <source>
        <dbReference type="PIRSR" id="PIRSR600175-2"/>
    </source>
</evidence>
<evidence type="ECO:0000256" key="4">
    <source>
        <dbReference type="ARBA" id="ARBA00022989"/>
    </source>
</evidence>
<dbReference type="PANTHER" id="PTHR11616">
    <property type="entry name" value="SODIUM/CHLORIDE DEPENDENT TRANSPORTER"/>
    <property type="match status" value="1"/>
</dbReference>
<dbReference type="GO" id="GO:0015657">
    <property type="term" value="F:branched-chain amino acid:sodium symporter activity"/>
    <property type="evidence" value="ECO:0007669"/>
    <property type="project" value="TreeGrafter"/>
</dbReference>
<evidence type="ECO:0000313" key="11">
    <source>
        <dbReference type="WBParaSite" id="maker-uti_cns_0015359-snap-gene-0.2-mRNA-1"/>
    </source>
</evidence>
<dbReference type="InterPro" id="IPR037272">
    <property type="entry name" value="SNS_sf"/>
</dbReference>
<feature type="disulfide bond" evidence="7">
    <location>
        <begin position="464"/>
        <end position="473"/>
    </location>
</feature>
<accession>A0A1I8IQ33</accession>
<keyword evidence="5" id="KW-0472">Membrane</keyword>
<dbReference type="AlphaFoldDB" id="A0A1I8IQ33"/>
<organism evidence="10 11">
    <name type="scientific">Macrostomum lignano</name>
    <dbReference type="NCBI Taxonomy" id="282301"/>
    <lineage>
        <taxon>Eukaryota</taxon>
        <taxon>Metazoa</taxon>
        <taxon>Spiralia</taxon>
        <taxon>Lophotrochozoa</taxon>
        <taxon>Platyhelminthes</taxon>
        <taxon>Rhabditophora</taxon>
        <taxon>Macrostomorpha</taxon>
        <taxon>Macrostomida</taxon>
        <taxon>Macrostomidae</taxon>
        <taxon>Macrostomum</taxon>
    </lineage>
</organism>
<feature type="binding site" evidence="6">
    <location>
        <position position="731"/>
    </location>
    <ligand>
        <name>Na(+)</name>
        <dbReference type="ChEBI" id="CHEBI:29101"/>
        <label>1</label>
    </ligand>
</feature>
<dbReference type="InterPro" id="IPR000175">
    <property type="entry name" value="Na/ntran_symport"/>
</dbReference>
<dbReference type="Pfam" id="PF00209">
    <property type="entry name" value="SNF"/>
    <property type="match status" value="1"/>
</dbReference>
<evidence type="ECO:0000256" key="8">
    <source>
        <dbReference type="RuleBase" id="RU003732"/>
    </source>
</evidence>
<feature type="region of interest" description="Disordered" evidence="9">
    <location>
        <begin position="955"/>
        <end position="976"/>
    </location>
</feature>
<keyword evidence="6" id="KW-0479">Metal-binding</keyword>
<evidence type="ECO:0000256" key="9">
    <source>
        <dbReference type="SAM" id="MobiDB-lite"/>
    </source>
</evidence>
<dbReference type="GO" id="GO:0005886">
    <property type="term" value="C:plasma membrane"/>
    <property type="evidence" value="ECO:0007669"/>
    <property type="project" value="TreeGrafter"/>
</dbReference>
<keyword evidence="3 8" id="KW-0812">Transmembrane</keyword>
<keyword evidence="8" id="KW-0769">Symport</keyword>
<feature type="binding site" evidence="6">
    <location>
        <position position="361"/>
    </location>
    <ligand>
        <name>Na(+)</name>
        <dbReference type="ChEBI" id="CHEBI:29101"/>
        <label>1</label>
    </ligand>
</feature>
<evidence type="ECO:0000256" key="6">
    <source>
        <dbReference type="PIRSR" id="PIRSR600175-1"/>
    </source>
</evidence>